<dbReference type="RefSeq" id="XP_041286910.1">
    <property type="nucleotide sequence ID" value="XM_041434303.1"/>
</dbReference>
<comment type="caution">
    <text evidence="3">The sequence shown here is derived from an EMBL/GenBank/DDBJ whole genome shotgun (WGS) entry which is preliminary data.</text>
</comment>
<proteinExistence type="predicted"/>
<evidence type="ECO:0000256" key="1">
    <source>
        <dbReference type="SAM" id="Coils"/>
    </source>
</evidence>
<feature type="coiled-coil region" evidence="1">
    <location>
        <begin position="231"/>
        <end position="267"/>
    </location>
</feature>
<dbReference type="Proteomes" id="UP000823399">
    <property type="component" value="Unassembled WGS sequence"/>
</dbReference>
<evidence type="ECO:0000313" key="3">
    <source>
        <dbReference type="EMBL" id="KAG2092537.1"/>
    </source>
</evidence>
<dbReference type="AlphaFoldDB" id="A0A9P7EV58"/>
<reference evidence="3" key="1">
    <citation type="journal article" date="2020" name="New Phytol.">
        <title>Comparative genomics reveals dynamic genome evolution in host specialist ectomycorrhizal fungi.</title>
        <authorList>
            <person name="Lofgren L.A."/>
            <person name="Nguyen N.H."/>
            <person name="Vilgalys R."/>
            <person name="Ruytinx J."/>
            <person name="Liao H.L."/>
            <person name="Branco S."/>
            <person name="Kuo A."/>
            <person name="LaButti K."/>
            <person name="Lipzen A."/>
            <person name="Andreopoulos W."/>
            <person name="Pangilinan J."/>
            <person name="Riley R."/>
            <person name="Hundley H."/>
            <person name="Na H."/>
            <person name="Barry K."/>
            <person name="Grigoriev I.V."/>
            <person name="Stajich J.E."/>
            <person name="Kennedy P.G."/>
        </authorList>
    </citation>
    <scope>NUCLEOTIDE SEQUENCE</scope>
    <source>
        <strain evidence="3">FC423</strain>
    </source>
</reference>
<evidence type="ECO:0000313" key="4">
    <source>
        <dbReference type="Proteomes" id="UP000823399"/>
    </source>
</evidence>
<gene>
    <name evidence="3" type="ORF">F5147DRAFT_657689</name>
</gene>
<keyword evidence="1" id="KW-0175">Coiled coil</keyword>
<protein>
    <submittedName>
        <fullName evidence="3">Uncharacterized protein</fullName>
    </submittedName>
</protein>
<name>A0A9P7EV58_9AGAM</name>
<accession>A0A9P7EV58</accession>
<dbReference type="GeneID" id="64696562"/>
<feature type="region of interest" description="Disordered" evidence="2">
    <location>
        <begin position="180"/>
        <end position="210"/>
    </location>
</feature>
<sequence>MLAEADLKLETAVSGDATVKLESKRGLTDEDKLTAVKYITSVEVWYKFRLNQGTVFTTLAHKTLGNCVTYAQVRNFWWNQAWEKYKQVKEMEEHTGGGDGDDDRIATELGNEEEAEVLDFDTKDNTTALDGTRRGKSASKAKFARHTLQAFKETEIFRLIDEVAWNDATVVRTHDINSSDSISITDDETTPLKKRARKSASLDSDSYGETTSLLRNMMGSMSQRYERQERLDQLNMELAQKREKREQAEYEERRAEIQQAHKECAEQWLQASEMLKHPSPVIQRQGERLAKRLEWLEEEDERLLV</sequence>
<dbReference type="EMBL" id="JABBWM010000090">
    <property type="protein sequence ID" value="KAG2092537.1"/>
    <property type="molecule type" value="Genomic_DNA"/>
</dbReference>
<keyword evidence="4" id="KW-1185">Reference proteome</keyword>
<feature type="compositionally biased region" description="Polar residues" evidence="2">
    <location>
        <begin position="201"/>
        <end position="210"/>
    </location>
</feature>
<evidence type="ECO:0000256" key="2">
    <source>
        <dbReference type="SAM" id="MobiDB-lite"/>
    </source>
</evidence>
<organism evidence="3 4">
    <name type="scientific">Suillus discolor</name>
    <dbReference type="NCBI Taxonomy" id="1912936"/>
    <lineage>
        <taxon>Eukaryota</taxon>
        <taxon>Fungi</taxon>
        <taxon>Dikarya</taxon>
        <taxon>Basidiomycota</taxon>
        <taxon>Agaricomycotina</taxon>
        <taxon>Agaricomycetes</taxon>
        <taxon>Agaricomycetidae</taxon>
        <taxon>Boletales</taxon>
        <taxon>Suillineae</taxon>
        <taxon>Suillaceae</taxon>
        <taxon>Suillus</taxon>
    </lineage>
</organism>
<dbReference type="OrthoDB" id="3270471at2759"/>